<keyword evidence="4 7" id="KW-0808">Transferase</keyword>
<dbReference type="STRING" id="322505.SAMN04487836_10614"/>
<dbReference type="GO" id="GO:0019350">
    <property type="term" value="P:teichoic acid biosynthetic process"/>
    <property type="evidence" value="ECO:0007669"/>
    <property type="project" value="UniProtKB-KW"/>
</dbReference>
<evidence type="ECO:0000256" key="4">
    <source>
        <dbReference type="ARBA" id="ARBA00022679"/>
    </source>
</evidence>
<reference evidence="8" key="1">
    <citation type="submission" date="2016-10" db="EMBL/GenBank/DDBJ databases">
        <authorList>
            <person name="Varghese N."/>
        </authorList>
    </citation>
    <scope>NUCLEOTIDE SEQUENCE [LARGE SCALE GENOMIC DNA]</scope>
    <source>
        <strain evidence="8">DSM 20406</strain>
    </source>
</reference>
<gene>
    <name evidence="7" type="ORF">SAMN04487834_10349</name>
</gene>
<evidence type="ECO:0000256" key="1">
    <source>
        <dbReference type="ARBA" id="ARBA00004202"/>
    </source>
</evidence>
<dbReference type="eggNOG" id="COG1887">
    <property type="taxonomic scope" value="Bacteria"/>
</dbReference>
<dbReference type="InterPro" id="IPR043149">
    <property type="entry name" value="TagF_N"/>
</dbReference>
<keyword evidence="8" id="KW-1185">Reference proteome</keyword>
<dbReference type="RefSeq" id="WP_074732265.1">
    <property type="nucleotide sequence ID" value="NZ_FNYK01000034.1"/>
</dbReference>
<evidence type="ECO:0000256" key="2">
    <source>
        <dbReference type="ARBA" id="ARBA00010488"/>
    </source>
</evidence>
<evidence type="ECO:0000256" key="5">
    <source>
        <dbReference type="ARBA" id="ARBA00022944"/>
    </source>
</evidence>
<comment type="similarity">
    <text evidence="2">Belongs to the CDP-glycerol glycerophosphotransferase family.</text>
</comment>
<keyword evidence="6" id="KW-0472">Membrane</keyword>
<dbReference type="Gene3D" id="3.40.50.11820">
    <property type="match status" value="1"/>
</dbReference>
<dbReference type="SUPFAM" id="SSF53756">
    <property type="entry name" value="UDP-Glycosyltransferase/glycogen phosphorylase"/>
    <property type="match status" value="1"/>
</dbReference>
<proteinExistence type="inferred from homology"/>
<dbReference type="AlphaFoldDB" id="A0A1H6UG47"/>
<dbReference type="InterPro" id="IPR007554">
    <property type="entry name" value="Glycerophosphate_synth"/>
</dbReference>
<evidence type="ECO:0000313" key="8">
    <source>
        <dbReference type="Proteomes" id="UP000183028"/>
    </source>
</evidence>
<dbReference type="PANTHER" id="PTHR37316">
    <property type="entry name" value="TEICHOIC ACID GLYCEROL-PHOSPHATE PRIMASE"/>
    <property type="match status" value="1"/>
</dbReference>
<evidence type="ECO:0000256" key="6">
    <source>
        <dbReference type="ARBA" id="ARBA00023136"/>
    </source>
</evidence>
<dbReference type="OrthoDB" id="9811865at2"/>
<dbReference type="Proteomes" id="UP000183028">
    <property type="component" value="Unassembled WGS sequence"/>
</dbReference>
<dbReference type="Pfam" id="PF04464">
    <property type="entry name" value="Glyphos_transf"/>
    <property type="match status" value="1"/>
</dbReference>
<dbReference type="InterPro" id="IPR051612">
    <property type="entry name" value="Teichoic_Acid_Biosynth"/>
</dbReference>
<evidence type="ECO:0000256" key="3">
    <source>
        <dbReference type="ARBA" id="ARBA00022475"/>
    </source>
</evidence>
<name>A0A1H6UG47_9FIRM</name>
<evidence type="ECO:0000313" key="7">
    <source>
        <dbReference type="EMBL" id="SEI91301.1"/>
    </source>
</evidence>
<dbReference type="GO" id="GO:0047355">
    <property type="term" value="F:CDP-glycerol glycerophosphotransferase activity"/>
    <property type="evidence" value="ECO:0007669"/>
    <property type="project" value="InterPro"/>
</dbReference>
<dbReference type="PANTHER" id="PTHR37316:SF2">
    <property type="entry name" value="TEICHOIC ACID RIBITOL-PHOSPHATE POLYMERASE TARK"/>
    <property type="match status" value="1"/>
</dbReference>
<dbReference type="InterPro" id="IPR043148">
    <property type="entry name" value="TagF_C"/>
</dbReference>
<dbReference type="Gene3D" id="3.40.50.12580">
    <property type="match status" value="1"/>
</dbReference>
<dbReference type="GO" id="GO:0005886">
    <property type="term" value="C:plasma membrane"/>
    <property type="evidence" value="ECO:0007669"/>
    <property type="project" value="UniProtKB-SubCell"/>
</dbReference>
<accession>A0A1H6UG47</accession>
<dbReference type="EMBL" id="FNYK01000034">
    <property type="protein sequence ID" value="SEI91301.1"/>
    <property type="molecule type" value="Genomic_DNA"/>
</dbReference>
<protein>
    <submittedName>
        <fullName evidence="7">CDP-ribitol ribitolphosphotransferase</fullName>
    </submittedName>
</protein>
<comment type="subcellular location">
    <subcellularLocation>
        <location evidence="1">Cell membrane</location>
        <topology evidence="1">Peripheral membrane protein</topology>
    </subcellularLocation>
</comment>
<organism evidence="7 8">
    <name type="scientific">Sharpea azabuensis</name>
    <dbReference type="NCBI Taxonomy" id="322505"/>
    <lineage>
        <taxon>Bacteria</taxon>
        <taxon>Bacillati</taxon>
        <taxon>Bacillota</taxon>
        <taxon>Erysipelotrichia</taxon>
        <taxon>Erysipelotrichales</taxon>
        <taxon>Coprobacillaceae</taxon>
        <taxon>Sharpea</taxon>
    </lineage>
</organism>
<keyword evidence="3" id="KW-1003">Cell membrane</keyword>
<sequence length="542" mass="63462">MREKRNLIITNVSIKRIMVHIEGENTNPDLHIKQLLLRDYMTNDRLVPNNITWQDQHFSLSFNLMSLNNEEPMHSGDWYLIGIDQKERMHEVYPLADLCEAMKVRTFNISNQYNAYFIKSNSNKFVAESKIDEDNASYYLKIQYNIPKPPLSSLQKWKRNMHKRKTALRQGAYVKVFNFWKHFNKEDGNRILFTSSSRSEIGGNEKFVYDRMVERGVDKQFHIDFSYKESIKSYRSPLSKFSFARKLAMANIIICDDYQPELYLVDYLPHVDIIQLWHACGAFKTVGLERLGKPGAPAFNTRIHKCYTAMTVSSQLAADHYAEAFGIHESKILPLGVPRTDIFFSEEYKKAIIPQVEAAFPMVKDAKEVIMYAPTFRGVNAKNASFPMDMIDFDAWGEYLHESHSVMLIKMHPFVKEPLNIPEQYRDVIVDASAYREINNMLFVTDLLITDYSSVIYEFSLFHKPMLFYAFDRMKYEADRGFYEPYSEMVPGKIVRTSEELLHAIKKRDFEFEKVDPFVKKNFKFTDGKATDRIIDTLILKK</sequence>
<keyword evidence="5" id="KW-0777">Teichoic acid biosynthesis</keyword>